<keyword evidence="10" id="KW-1185">Reference proteome</keyword>
<feature type="transmembrane region" description="Helical" evidence="8">
    <location>
        <begin position="403"/>
        <end position="420"/>
    </location>
</feature>
<evidence type="ECO:0000313" key="10">
    <source>
        <dbReference type="Proteomes" id="UP000663505"/>
    </source>
</evidence>
<feature type="transmembrane region" description="Helical" evidence="8">
    <location>
        <begin position="287"/>
        <end position="305"/>
    </location>
</feature>
<organism evidence="9 10">
    <name type="scientific">Alicyclobacillus mengziensis</name>
    <dbReference type="NCBI Taxonomy" id="2931921"/>
    <lineage>
        <taxon>Bacteria</taxon>
        <taxon>Bacillati</taxon>
        <taxon>Bacillota</taxon>
        <taxon>Bacilli</taxon>
        <taxon>Bacillales</taxon>
        <taxon>Alicyclobacillaceae</taxon>
        <taxon>Alicyclobacillus</taxon>
    </lineage>
</organism>
<evidence type="ECO:0000313" key="9">
    <source>
        <dbReference type="EMBL" id="QSO46920.1"/>
    </source>
</evidence>
<keyword evidence="4 8" id="KW-0812">Transmembrane</keyword>
<feature type="transmembrane region" description="Helical" evidence="8">
    <location>
        <begin position="109"/>
        <end position="128"/>
    </location>
</feature>
<dbReference type="AlphaFoldDB" id="A0A9X7VYG1"/>
<evidence type="ECO:0000256" key="7">
    <source>
        <dbReference type="ARBA" id="ARBA00024033"/>
    </source>
</evidence>
<protein>
    <submittedName>
        <fullName evidence="9">DUF2029 domain-containing protein</fullName>
    </submittedName>
</protein>
<evidence type="ECO:0000256" key="6">
    <source>
        <dbReference type="ARBA" id="ARBA00023136"/>
    </source>
</evidence>
<reference evidence="9 10" key="1">
    <citation type="submission" date="2021-02" db="EMBL/GenBank/DDBJ databases">
        <title>Alicyclobacillus curvatus sp. nov. and Alicyclobacillus mengziensis sp. nov., two acidophilic bacteria isolated from acid mine drainage.</title>
        <authorList>
            <person name="Huang Y."/>
        </authorList>
    </citation>
    <scope>NUCLEOTIDE SEQUENCE [LARGE SCALE GENOMIC DNA]</scope>
    <source>
        <strain evidence="9 10">S30H14</strain>
    </source>
</reference>
<evidence type="ECO:0000256" key="1">
    <source>
        <dbReference type="ARBA" id="ARBA00004651"/>
    </source>
</evidence>
<feature type="transmembrane region" description="Helical" evidence="8">
    <location>
        <begin position="190"/>
        <end position="209"/>
    </location>
</feature>
<comment type="similarity">
    <text evidence="7">Belongs to the glycosyltransferase 87 family.</text>
</comment>
<feature type="transmembrane region" description="Helical" evidence="8">
    <location>
        <begin position="325"/>
        <end position="345"/>
    </location>
</feature>
<dbReference type="RefSeq" id="WP_206656281.1">
    <property type="nucleotide sequence ID" value="NZ_CP071182.1"/>
</dbReference>
<dbReference type="Proteomes" id="UP000663505">
    <property type="component" value="Chromosome"/>
</dbReference>
<accession>A0A9X7VYG1</accession>
<keyword evidence="6 8" id="KW-0472">Membrane</keyword>
<gene>
    <name evidence="9" type="ORF">JZ786_21225</name>
</gene>
<name>A0A9X7VYG1_9BACL</name>
<feature type="transmembrane region" description="Helical" evidence="8">
    <location>
        <begin position="215"/>
        <end position="235"/>
    </location>
</feature>
<keyword evidence="3" id="KW-0808">Transferase</keyword>
<proteinExistence type="inferred from homology"/>
<feature type="transmembrane region" description="Helical" evidence="8">
    <location>
        <begin position="161"/>
        <end position="178"/>
    </location>
</feature>
<dbReference type="Pfam" id="PF09594">
    <property type="entry name" value="GT87"/>
    <property type="match status" value="1"/>
</dbReference>
<evidence type="ECO:0000256" key="8">
    <source>
        <dbReference type="SAM" id="Phobius"/>
    </source>
</evidence>
<keyword evidence="2" id="KW-1003">Cell membrane</keyword>
<feature type="transmembrane region" description="Helical" evidence="8">
    <location>
        <begin position="366"/>
        <end position="391"/>
    </location>
</feature>
<comment type="subcellular location">
    <subcellularLocation>
        <location evidence="1">Cell membrane</location>
        <topology evidence="1">Multi-pass membrane protein</topology>
    </subcellularLocation>
</comment>
<evidence type="ECO:0000256" key="4">
    <source>
        <dbReference type="ARBA" id="ARBA00022692"/>
    </source>
</evidence>
<evidence type="ECO:0000256" key="3">
    <source>
        <dbReference type="ARBA" id="ARBA00022679"/>
    </source>
</evidence>
<dbReference type="EMBL" id="CP071182">
    <property type="protein sequence ID" value="QSO46920.1"/>
    <property type="molecule type" value="Genomic_DNA"/>
</dbReference>
<evidence type="ECO:0000256" key="2">
    <source>
        <dbReference type="ARBA" id="ARBA00022475"/>
    </source>
</evidence>
<keyword evidence="5 8" id="KW-1133">Transmembrane helix</keyword>
<evidence type="ECO:0000256" key="5">
    <source>
        <dbReference type="ARBA" id="ARBA00022989"/>
    </source>
</evidence>
<sequence length="439" mass="49086">MKYRMLSVAHSKWLVGSVLVVSLLAYCTFVEWRGLAAMHLLGYDYGFFYYAFHAVLHHQPASTLYQFTREQEFMAKLHFPLYIHNQYVYPPQFAVLLSPLGSLPLQASTMLWTAISITAYFLGIYWIASTLWRRLSAKKFAFIFLCAAMLTPFQVDAGVGNVNNLLFALIALTVYLIYKKQKFWLAGIPIGLAIVFKVTPAAALVYLILRKQWRTGVSAMVTVMITTGITAVRLGPGAIWGYVSHFVQFGQTSMKNGPAPYNQSLLGVLGVFVKYHWINLSPSAQQALFGMFAACVAGLILVVVLRTHPNRDTDIVITSLVPLLFSPLVEEMHMVLVMPALIVLLHRLDNKLKEAKQRRSSAKGAWGLIAILAVSAILISLPVTFVLNSLVFRVPQLFWTQTNMFWVLAGLFTITVVLALHDNTRASHPRPQSVDFKGA</sequence>
<dbReference type="InterPro" id="IPR018584">
    <property type="entry name" value="GT87"/>
</dbReference>
<dbReference type="KEGG" id="afx:JZ786_21225"/>
<dbReference type="GO" id="GO:0016758">
    <property type="term" value="F:hexosyltransferase activity"/>
    <property type="evidence" value="ECO:0007669"/>
    <property type="project" value="InterPro"/>
</dbReference>
<dbReference type="GO" id="GO:0005886">
    <property type="term" value="C:plasma membrane"/>
    <property type="evidence" value="ECO:0007669"/>
    <property type="project" value="UniProtKB-SubCell"/>
</dbReference>